<proteinExistence type="predicted"/>
<protein>
    <submittedName>
        <fullName evidence="1">Uncharacterized protein</fullName>
    </submittedName>
</protein>
<accession>A0A644ZRN0</accession>
<evidence type="ECO:0000313" key="1">
    <source>
        <dbReference type="EMBL" id="MPM43417.1"/>
    </source>
</evidence>
<sequence length="245" mass="26188">MAGVTEYQDIGVGFVIVALVKIRNDIGAELIPAEVKAVRVGLTAVVERIEVCHGACGQHPFKLAGEHIPASGAYGEKTLPLAQHEPVHIELGAHQLGEHIGLEQLQRIGIVSGQLDKNSAVQKRLPIPVHGGDQRHYILQIAFGGDGLLEIVGTALIHAIFVGGIVDDLLFLGRRYLTGVDAQGHAVLFSKVAQDGLFLGSSGIFPQHPHTAVGVAAEEVVGVEFDDARCDHVKEILDFCILLRH</sequence>
<gene>
    <name evidence="1" type="ORF">SDC9_90090</name>
</gene>
<dbReference type="AlphaFoldDB" id="A0A644ZRN0"/>
<reference evidence="1" key="1">
    <citation type="submission" date="2019-08" db="EMBL/GenBank/DDBJ databases">
        <authorList>
            <person name="Kucharzyk K."/>
            <person name="Murdoch R.W."/>
            <person name="Higgins S."/>
            <person name="Loffler F."/>
        </authorList>
    </citation>
    <scope>NUCLEOTIDE SEQUENCE</scope>
</reference>
<dbReference type="EMBL" id="VSSQ01010096">
    <property type="protein sequence ID" value="MPM43417.1"/>
    <property type="molecule type" value="Genomic_DNA"/>
</dbReference>
<comment type="caution">
    <text evidence="1">The sequence shown here is derived from an EMBL/GenBank/DDBJ whole genome shotgun (WGS) entry which is preliminary data.</text>
</comment>
<name>A0A644ZRN0_9ZZZZ</name>
<organism evidence="1">
    <name type="scientific">bioreactor metagenome</name>
    <dbReference type="NCBI Taxonomy" id="1076179"/>
    <lineage>
        <taxon>unclassified sequences</taxon>
        <taxon>metagenomes</taxon>
        <taxon>ecological metagenomes</taxon>
    </lineage>
</organism>